<dbReference type="EMBL" id="KZ821254">
    <property type="protein sequence ID" value="PYH42228.1"/>
    <property type="molecule type" value="Genomic_DNA"/>
</dbReference>
<dbReference type="AlphaFoldDB" id="A0A318ZQ32"/>
<accession>A0A318ZQ32</accession>
<name>A0A318ZQ32_9EURO</name>
<keyword evidence="1" id="KW-0732">Signal</keyword>
<evidence type="ECO:0000313" key="3">
    <source>
        <dbReference type="Proteomes" id="UP000248349"/>
    </source>
</evidence>
<feature type="chain" id="PRO_5016409365" description="Secreted protein" evidence="1">
    <location>
        <begin position="20"/>
        <end position="85"/>
    </location>
</feature>
<dbReference type="GeneID" id="37076971"/>
<feature type="signal peptide" evidence="1">
    <location>
        <begin position="1"/>
        <end position="19"/>
    </location>
</feature>
<evidence type="ECO:0008006" key="4">
    <source>
        <dbReference type="Google" id="ProtNLM"/>
    </source>
</evidence>
<sequence>MQSFLFFLFFLSFSSFLLVQYKIPARSVSSYCFPEKNHLFLTEWVGLYSKRERNPWWAAVRLQDKNTMQDEQPAPFSLKSPGTKC</sequence>
<dbReference type="RefSeq" id="XP_025428210.1">
    <property type="nucleotide sequence ID" value="XM_025575743.1"/>
</dbReference>
<reference evidence="2 3" key="1">
    <citation type="submission" date="2016-12" db="EMBL/GenBank/DDBJ databases">
        <title>The genomes of Aspergillus section Nigri reveals drivers in fungal speciation.</title>
        <authorList>
            <consortium name="DOE Joint Genome Institute"/>
            <person name="Vesth T.C."/>
            <person name="Nybo J."/>
            <person name="Theobald S."/>
            <person name="Brandl J."/>
            <person name="Frisvad J.C."/>
            <person name="Nielsen K.F."/>
            <person name="Lyhne E.K."/>
            <person name="Kogle M.E."/>
            <person name="Kuo A."/>
            <person name="Riley R."/>
            <person name="Clum A."/>
            <person name="Nolan M."/>
            <person name="Lipzen A."/>
            <person name="Salamov A."/>
            <person name="Henrissat B."/>
            <person name="Wiebenga A."/>
            <person name="De Vries R.P."/>
            <person name="Grigoriev I.V."/>
            <person name="Mortensen U.H."/>
            <person name="Andersen M.R."/>
            <person name="Baker S.E."/>
        </authorList>
    </citation>
    <scope>NUCLEOTIDE SEQUENCE [LARGE SCALE GENOMIC DNA]</scope>
    <source>
        <strain evidence="2 3">JOP 1030-1</strain>
    </source>
</reference>
<proteinExistence type="predicted"/>
<evidence type="ECO:0000256" key="1">
    <source>
        <dbReference type="SAM" id="SignalP"/>
    </source>
</evidence>
<dbReference type="Proteomes" id="UP000248349">
    <property type="component" value="Unassembled WGS sequence"/>
</dbReference>
<evidence type="ECO:0000313" key="2">
    <source>
        <dbReference type="EMBL" id="PYH42228.1"/>
    </source>
</evidence>
<keyword evidence="3" id="KW-1185">Reference proteome</keyword>
<gene>
    <name evidence="2" type="ORF">BP01DRAFT_359682</name>
</gene>
<organism evidence="2 3">
    <name type="scientific">Aspergillus saccharolyticus JOP 1030-1</name>
    <dbReference type="NCBI Taxonomy" id="1450539"/>
    <lineage>
        <taxon>Eukaryota</taxon>
        <taxon>Fungi</taxon>
        <taxon>Dikarya</taxon>
        <taxon>Ascomycota</taxon>
        <taxon>Pezizomycotina</taxon>
        <taxon>Eurotiomycetes</taxon>
        <taxon>Eurotiomycetidae</taxon>
        <taxon>Eurotiales</taxon>
        <taxon>Aspergillaceae</taxon>
        <taxon>Aspergillus</taxon>
        <taxon>Aspergillus subgen. Circumdati</taxon>
    </lineage>
</organism>
<protein>
    <recommendedName>
        <fullName evidence="4">Secreted protein</fullName>
    </recommendedName>
</protein>